<dbReference type="GO" id="GO:0050909">
    <property type="term" value="P:sensory perception of taste"/>
    <property type="evidence" value="ECO:0007669"/>
    <property type="project" value="InterPro"/>
</dbReference>
<feature type="transmembrane region" description="Helical" evidence="6">
    <location>
        <begin position="57"/>
        <end position="77"/>
    </location>
</feature>
<evidence type="ECO:0000256" key="3">
    <source>
        <dbReference type="ARBA" id="ARBA00022692"/>
    </source>
</evidence>
<keyword evidence="3 6" id="KW-0812">Transmembrane</keyword>
<evidence type="ECO:0000256" key="2">
    <source>
        <dbReference type="ARBA" id="ARBA00022475"/>
    </source>
</evidence>
<dbReference type="GO" id="GO:0007165">
    <property type="term" value="P:signal transduction"/>
    <property type="evidence" value="ECO:0007669"/>
    <property type="project" value="UniProtKB-KW"/>
</dbReference>
<evidence type="ECO:0000256" key="1">
    <source>
        <dbReference type="ARBA" id="ARBA00004651"/>
    </source>
</evidence>
<evidence type="ECO:0000256" key="6">
    <source>
        <dbReference type="RuleBase" id="RU363108"/>
    </source>
</evidence>
<dbReference type="Proteomes" id="UP000594454">
    <property type="component" value="Chromosome 3"/>
</dbReference>
<dbReference type="InParanoid" id="A0A7R8USR8"/>
<keyword evidence="6" id="KW-0807">Transducer</keyword>
<keyword evidence="6" id="KW-0675">Receptor</keyword>
<feature type="transmembrane region" description="Helical" evidence="6">
    <location>
        <begin position="263"/>
        <end position="281"/>
    </location>
</feature>
<dbReference type="InterPro" id="IPR013604">
    <property type="entry name" value="7TM_chemorcpt"/>
</dbReference>
<evidence type="ECO:0000256" key="5">
    <source>
        <dbReference type="ARBA" id="ARBA00023136"/>
    </source>
</evidence>
<name>A0A7R8USR8_HERIL</name>
<keyword evidence="5 6" id="KW-0472">Membrane</keyword>
<evidence type="ECO:0000256" key="4">
    <source>
        <dbReference type="ARBA" id="ARBA00022989"/>
    </source>
</evidence>
<feature type="transmembrane region" description="Helical" evidence="6">
    <location>
        <begin position="152"/>
        <end position="173"/>
    </location>
</feature>
<organism evidence="7 8">
    <name type="scientific">Hermetia illucens</name>
    <name type="common">Black soldier fly</name>
    <dbReference type="NCBI Taxonomy" id="343691"/>
    <lineage>
        <taxon>Eukaryota</taxon>
        <taxon>Metazoa</taxon>
        <taxon>Ecdysozoa</taxon>
        <taxon>Arthropoda</taxon>
        <taxon>Hexapoda</taxon>
        <taxon>Insecta</taxon>
        <taxon>Pterygota</taxon>
        <taxon>Neoptera</taxon>
        <taxon>Endopterygota</taxon>
        <taxon>Diptera</taxon>
        <taxon>Brachycera</taxon>
        <taxon>Stratiomyomorpha</taxon>
        <taxon>Stratiomyidae</taxon>
        <taxon>Hermetiinae</taxon>
        <taxon>Hermetia</taxon>
    </lineage>
</organism>
<feature type="transmembrane region" description="Helical" evidence="6">
    <location>
        <begin position="227"/>
        <end position="251"/>
    </location>
</feature>
<comment type="function">
    <text evidence="6">Gustatory receptor which mediates acceptance or avoidance behavior, depending on its substrates.</text>
</comment>
<dbReference type="GO" id="GO:0005886">
    <property type="term" value="C:plasma membrane"/>
    <property type="evidence" value="ECO:0007669"/>
    <property type="project" value="UniProtKB-SubCell"/>
</dbReference>
<sequence length="291" mass="34734">MWGFLPLYITNHTSEPHYILIIWSLLQIVLILYKLLLAYLYADNILYTTDAVGRVHYAGKIISLFICHLTILIDSILKREKIRNFYYKIMILNKMFPHTLESYQENARKDQLYMIKFFGLLTYTAFAEFKFLSKLGFHAIFIRLWIFSNSSYFPMSMYYFYSILLFDVVHLELERINKDLKSLVCFTVDKKDYRCCDRFDSYVSGRIRQMQFKYCVVYSMVEDLNRIFGWSWTMSVLSSTIAYYCSFYWFYHGIINDHNDAGLEIILTAIPYLTILVFTLRSSNACKDQVR</sequence>
<proteinExistence type="inferred from homology"/>
<feature type="transmembrane region" description="Helical" evidence="6">
    <location>
        <begin position="20"/>
        <end position="42"/>
    </location>
</feature>
<evidence type="ECO:0000313" key="8">
    <source>
        <dbReference type="Proteomes" id="UP000594454"/>
    </source>
</evidence>
<comment type="subcellular location">
    <subcellularLocation>
        <location evidence="1 6">Cell membrane</location>
        <topology evidence="1 6">Multi-pass membrane protein</topology>
    </subcellularLocation>
</comment>
<comment type="similarity">
    <text evidence="6">Belongs to the insect chemoreceptor superfamily. Gustatory receptor (GR) family.</text>
</comment>
<comment type="caution">
    <text evidence="6">Lacks conserved residue(s) required for the propagation of feature annotation.</text>
</comment>
<dbReference type="EMBL" id="LR899011">
    <property type="protein sequence ID" value="CAD7086369.1"/>
    <property type="molecule type" value="Genomic_DNA"/>
</dbReference>
<reference evidence="7 8" key="1">
    <citation type="submission" date="2020-11" db="EMBL/GenBank/DDBJ databases">
        <authorList>
            <person name="Wallbank WR R."/>
            <person name="Pardo Diaz C."/>
            <person name="Kozak K."/>
            <person name="Martin S."/>
            <person name="Jiggins C."/>
            <person name="Moest M."/>
            <person name="Warren A I."/>
            <person name="Generalovic N T."/>
            <person name="Byers J.R.P. K."/>
            <person name="Montejo-Kovacevich G."/>
            <person name="Yen C E."/>
        </authorList>
    </citation>
    <scope>NUCLEOTIDE SEQUENCE [LARGE SCALE GENOMIC DNA]</scope>
</reference>
<dbReference type="Pfam" id="PF08395">
    <property type="entry name" value="7tm_7"/>
    <property type="match status" value="1"/>
</dbReference>
<accession>A0A7R8USR8</accession>
<keyword evidence="8" id="KW-1185">Reference proteome</keyword>
<dbReference type="AlphaFoldDB" id="A0A7R8USR8"/>
<evidence type="ECO:0000313" key="7">
    <source>
        <dbReference type="EMBL" id="CAD7086369.1"/>
    </source>
</evidence>
<keyword evidence="4 6" id="KW-1133">Transmembrane helix</keyword>
<gene>
    <name evidence="7" type="ORF">HERILL_LOCUS9148</name>
</gene>
<protein>
    <recommendedName>
        <fullName evidence="6">Gustatory receptor</fullName>
    </recommendedName>
</protein>
<keyword evidence="2 6" id="KW-1003">Cell membrane</keyword>
<feature type="transmembrane region" description="Helical" evidence="6">
    <location>
        <begin position="113"/>
        <end position="132"/>
    </location>
</feature>